<accession>A0A943EMG5</accession>
<organism evidence="7 8">
    <name type="scientific">Acidaminococcus intestini</name>
    <dbReference type="NCBI Taxonomy" id="187327"/>
    <lineage>
        <taxon>Bacteria</taxon>
        <taxon>Bacillati</taxon>
        <taxon>Bacillota</taxon>
        <taxon>Negativicutes</taxon>
        <taxon>Acidaminococcales</taxon>
        <taxon>Acidaminococcaceae</taxon>
        <taxon>Acidaminococcus</taxon>
    </lineage>
</organism>
<dbReference type="GO" id="GO:0006457">
    <property type="term" value="P:protein folding"/>
    <property type="evidence" value="ECO:0007669"/>
    <property type="project" value="InterPro"/>
</dbReference>
<name>A0A943EMG5_9FIRM</name>
<dbReference type="PANTHER" id="PTHR21237">
    <property type="entry name" value="GRPE PROTEIN"/>
    <property type="match status" value="1"/>
</dbReference>
<dbReference type="EMBL" id="JAGZCZ010000014">
    <property type="protein sequence ID" value="MBS5520547.1"/>
    <property type="molecule type" value="Genomic_DNA"/>
</dbReference>
<dbReference type="GO" id="GO:0051087">
    <property type="term" value="F:protein-folding chaperone binding"/>
    <property type="evidence" value="ECO:0007669"/>
    <property type="project" value="InterPro"/>
</dbReference>
<protein>
    <recommendedName>
        <fullName evidence="3 4">Protein GrpE</fullName>
    </recommendedName>
    <alternativeName>
        <fullName evidence="3">HSP-70 cofactor</fullName>
    </alternativeName>
</protein>
<dbReference type="SUPFAM" id="SSF58014">
    <property type="entry name" value="Coiled-coil domain of nucleotide exchange factor GrpE"/>
    <property type="match status" value="1"/>
</dbReference>
<dbReference type="Proteomes" id="UP000754226">
    <property type="component" value="Unassembled WGS sequence"/>
</dbReference>
<keyword evidence="3 4" id="KW-0346">Stress response</keyword>
<comment type="similarity">
    <text evidence="1 3 5">Belongs to the GrpE family.</text>
</comment>
<reference evidence="7" key="1">
    <citation type="submission" date="2021-02" db="EMBL/GenBank/DDBJ databases">
        <title>Infant gut strain persistence is associated with maternal origin, phylogeny, and functional potential including surface adhesion and iron acquisition.</title>
        <authorList>
            <person name="Lou Y.C."/>
        </authorList>
    </citation>
    <scope>NUCLEOTIDE SEQUENCE</scope>
    <source>
        <strain evidence="7">L3_106_000M1_dasL3_106_000M1_concoct_15</strain>
    </source>
</reference>
<dbReference type="AlphaFoldDB" id="A0A943EMG5"/>
<evidence type="ECO:0000313" key="8">
    <source>
        <dbReference type="Proteomes" id="UP000754226"/>
    </source>
</evidence>
<dbReference type="SUPFAM" id="SSF51064">
    <property type="entry name" value="Head domain of nucleotide exchange factor GrpE"/>
    <property type="match status" value="1"/>
</dbReference>
<dbReference type="PRINTS" id="PR00773">
    <property type="entry name" value="GRPEPROTEIN"/>
</dbReference>
<dbReference type="Gene3D" id="2.30.22.10">
    <property type="entry name" value="Head domain of nucleotide exchange factor GrpE"/>
    <property type="match status" value="1"/>
</dbReference>
<comment type="function">
    <text evidence="3 4">Participates actively in the response to hyperosmotic and heat shock by preventing the aggregation of stress-denatured proteins, in association with DnaK and GrpE. It is the nucleotide exchange factor for DnaK and may function as a thermosensor. Unfolded proteins bind initially to DnaJ; upon interaction with the DnaJ-bound protein, DnaK hydrolyzes its bound ATP, resulting in the formation of a stable complex. GrpE releases ADP from DnaK; ATP binding to DnaK triggers the release of the substrate protein, thus completing the reaction cycle. Several rounds of ATP-dependent interactions between DnaJ, DnaK and GrpE are required for fully efficient folding.</text>
</comment>
<sequence length="193" mass="21919">MNEETKDPKQQAAEMSADKAEAAKATEAEKKNAEPADGTPDPKDQTISKQQKEIDELSNRLLRLQADFDNFRKRNTEERERLGRFVTASVVREFLKVLDNFERAEASVEQNHDAESILKGMAMIHKQFEKALETLHIEEIPAEGKPFDPQVHEAVMQGSNPDLPDDSIDMVLEKGYRIGDDVIRHSKVRVVHN</sequence>
<dbReference type="CDD" id="cd00446">
    <property type="entry name" value="GrpE"/>
    <property type="match status" value="1"/>
</dbReference>
<dbReference type="GO" id="GO:0005737">
    <property type="term" value="C:cytoplasm"/>
    <property type="evidence" value="ECO:0007669"/>
    <property type="project" value="UniProtKB-SubCell"/>
</dbReference>
<dbReference type="NCBIfam" id="NF010738">
    <property type="entry name" value="PRK14140.1"/>
    <property type="match status" value="1"/>
</dbReference>
<evidence type="ECO:0000256" key="2">
    <source>
        <dbReference type="ARBA" id="ARBA00023186"/>
    </source>
</evidence>
<evidence type="ECO:0000256" key="3">
    <source>
        <dbReference type="HAMAP-Rule" id="MF_01151"/>
    </source>
</evidence>
<dbReference type="InterPro" id="IPR009012">
    <property type="entry name" value="GrpE_head"/>
</dbReference>
<comment type="subunit">
    <text evidence="3">Homodimer.</text>
</comment>
<comment type="subcellular location">
    <subcellularLocation>
        <location evidence="3">Cytoplasm</location>
    </subcellularLocation>
</comment>
<proteinExistence type="inferred from homology"/>
<dbReference type="GO" id="GO:0042803">
    <property type="term" value="F:protein homodimerization activity"/>
    <property type="evidence" value="ECO:0007669"/>
    <property type="project" value="InterPro"/>
</dbReference>
<evidence type="ECO:0000256" key="5">
    <source>
        <dbReference type="RuleBase" id="RU004478"/>
    </source>
</evidence>
<dbReference type="InterPro" id="IPR000740">
    <property type="entry name" value="GrpE"/>
</dbReference>
<dbReference type="PROSITE" id="PS01071">
    <property type="entry name" value="GRPE"/>
    <property type="match status" value="1"/>
</dbReference>
<dbReference type="Pfam" id="PF01025">
    <property type="entry name" value="GrpE"/>
    <property type="match status" value="1"/>
</dbReference>
<dbReference type="GO" id="GO:0051082">
    <property type="term" value="F:unfolded protein binding"/>
    <property type="evidence" value="ECO:0007669"/>
    <property type="project" value="TreeGrafter"/>
</dbReference>
<dbReference type="Gene3D" id="3.90.20.20">
    <property type="match status" value="1"/>
</dbReference>
<dbReference type="GO" id="GO:0000774">
    <property type="term" value="F:adenyl-nucleotide exchange factor activity"/>
    <property type="evidence" value="ECO:0007669"/>
    <property type="project" value="InterPro"/>
</dbReference>
<evidence type="ECO:0000256" key="4">
    <source>
        <dbReference type="RuleBase" id="RU000639"/>
    </source>
</evidence>
<gene>
    <name evidence="3 7" type="primary">grpE</name>
    <name evidence="7" type="ORF">KHX13_09615</name>
</gene>
<evidence type="ECO:0000313" key="7">
    <source>
        <dbReference type="EMBL" id="MBS5520547.1"/>
    </source>
</evidence>
<dbReference type="PANTHER" id="PTHR21237:SF23">
    <property type="entry name" value="GRPE PROTEIN HOMOLOG, MITOCHONDRIAL"/>
    <property type="match status" value="1"/>
</dbReference>
<feature type="compositionally biased region" description="Basic and acidic residues" evidence="6">
    <location>
        <begin position="16"/>
        <end position="52"/>
    </location>
</feature>
<evidence type="ECO:0000256" key="6">
    <source>
        <dbReference type="SAM" id="MobiDB-lite"/>
    </source>
</evidence>
<comment type="caution">
    <text evidence="7">The sequence shown here is derived from an EMBL/GenBank/DDBJ whole genome shotgun (WGS) entry which is preliminary data.</text>
</comment>
<keyword evidence="3" id="KW-0963">Cytoplasm</keyword>
<evidence type="ECO:0000256" key="1">
    <source>
        <dbReference type="ARBA" id="ARBA00009054"/>
    </source>
</evidence>
<keyword evidence="2 3" id="KW-0143">Chaperone</keyword>
<dbReference type="HAMAP" id="MF_01151">
    <property type="entry name" value="GrpE"/>
    <property type="match status" value="1"/>
</dbReference>
<dbReference type="InterPro" id="IPR013805">
    <property type="entry name" value="GrpE_CC"/>
</dbReference>
<feature type="region of interest" description="Disordered" evidence="6">
    <location>
        <begin position="1"/>
        <end position="52"/>
    </location>
</feature>